<reference evidence="2 3" key="1">
    <citation type="submission" date="2023-11" db="EMBL/GenBank/DDBJ databases">
        <title>MicrobeMod: A computational toolkit for identifying prokaryotic methylation and restriction-modification with nanopore sequencing.</title>
        <authorList>
            <person name="Crits-Christoph A."/>
            <person name="Kang S.C."/>
            <person name="Lee H."/>
            <person name="Ostrov N."/>
        </authorList>
    </citation>
    <scope>NUCLEOTIDE SEQUENCE [LARGE SCALE GENOMIC DNA]</scope>
    <source>
        <strain evidence="2 3">ATCC BAA-571</strain>
    </source>
</reference>
<gene>
    <name evidence="2" type="ORF">SIM71_25200</name>
</gene>
<protein>
    <submittedName>
        <fullName evidence="2">Uncharacterized protein</fullName>
    </submittedName>
</protein>
<keyword evidence="1" id="KW-1133">Transmembrane helix</keyword>
<comment type="caution">
    <text evidence="2">The sequence shown here is derived from an EMBL/GenBank/DDBJ whole genome shotgun (WGS) entry which is preliminary data.</text>
</comment>
<proteinExistence type="predicted"/>
<name>A0ABU4Q5D4_9GAMM</name>
<organism evidence="2 3">
    <name type="scientific">Ectopseudomonas alcaliphila</name>
    <dbReference type="NCBI Taxonomy" id="101564"/>
    <lineage>
        <taxon>Bacteria</taxon>
        <taxon>Pseudomonadati</taxon>
        <taxon>Pseudomonadota</taxon>
        <taxon>Gammaproteobacteria</taxon>
        <taxon>Pseudomonadales</taxon>
        <taxon>Pseudomonadaceae</taxon>
        <taxon>Ectopseudomonas</taxon>
    </lineage>
</organism>
<evidence type="ECO:0000256" key="1">
    <source>
        <dbReference type="SAM" id="Phobius"/>
    </source>
</evidence>
<sequence>MVDEIAGDVERRRHGSHTERVGSKIFHIGLFMFRQLFIVVFLWPFFANAGLDVTAYEKLTAVPSPKLDSYGEPSEPNQIQLAPVDFAERFDGLTAWQVYRYESAFDFRAGSYTGYNYWRNELAKLAGYEQTPYKSFNGETELRYDAAVWNGEKGAFWELIDFSDAEGVIGPVVCKRVYKDFLQYEAVASKHSDEYFRTSYQDWMRAFSMCANDGAIVFH</sequence>
<dbReference type="Proteomes" id="UP001278050">
    <property type="component" value="Unassembled WGS sequence"/>
</dbReference>
<evidence type="ECO:0000313" key="2">
    <source>
        <dbReference type="EMBL" id="MDX5995374.1"/>
    </source>
</evidence>
<dbReference type="EMBL" id="JAWXXP010000001">
    <property type="protein sequence ID" value="MDX5995374.1"/>
    <property type="molecule type" value="Genomic_DNA"/>
</dbReference>
<feature type="transmembrane region" description="Helical" evidence="1">
    <location>
        <begin position="21"/>
        <end position="46"/>
    </location>
</feature>
<dbReference type="RefSeq" id="WP_319620393.1">
    <property type="nucleotide sequence ID" value="NZ_JAWXXP010000001.1"/>
</dbReference>
<keyword evidence="1" id="KW-0812">Transmembrane</keyword>
<accession>A0ABU4Q5D4</accession>
<evidence type="ECO:0000313" key="3">
    <source>
        <dbReference type="Proteomes" id="UP001278050"/>
    </source>
</evidence>
<keyword evidence="1" id="KW-0472">Membrane</keyword>
<keyword evidence="3" id="KW-1185">Reference proteome</keyword>